<reference evidence="2 3" key="1">
    <citation type="journal article" date="2016" name="Nat. Commun.">
        <title>Thousands of microbial genomes shed light on interconnected biogeochemical processes in an aquifer system.</title>
        <authorList>
            <person name="Anantharaman K."/>
            <person name="Brown C.T."/>
            <person name="Hug L.A."/>
            <person name="Sharon I."/>
            <person name="Castelle C.J."/>
            <person name="Probst A.J."/>
            <person name="Thomas B.C."/>
            <person name="Singh A."/>
            <person name="Wilkins M.J."/>
            <person name="Karaoz U."/>
            <person name="Brodie E.L."/>
            <person name="Williams K.H."/>
            <person name="Hubbard S.S."/>
            <person name="Banfield J.F."/>
        </authorList>
    </citation>
    <scope>NUCLEOTIDE SEQUENCE [LARGE SCALE GENOMIC DNA]</scope>
</reference>
<evidence type="ECO:0000313" key="2">
    <source>
        <dbReference type="EMBL" id="OGH80436.1"/>
    </source>
</evidence>
<feature type="transmembrane region" description="Helical" evidence="1">
    <location>
        <begin position="6"/>
        <end position="26"/>
    </location>
</feature>
<gene>
    <name evidence="2" type="ORF">A3I29_00610</name>
</gene>
<organism evidence="2 3">
    <name type="scientific">Candidatus Magasanikbacteria bacterium RIFCSPLOWO2_02_FULL_44_11</name>
    <dbReference type="NCBI Taxonomy" id="1798689"/>
    <lineage>
        <taxon>Bacteria</taxon>
        <taxon>Candidatus Magasanikiibacteriota</taxon>
    </lineage>
</organism>
<dbReference type="AlphaFoldDB" id="A0A1F6N916"/>
<keyword evidence="1" id="KW-0472">Membrane</keyword>
<keyword evidence="1" id="KW-1133">Transmembrane helix</keyword>
<keyword evidence="1" id="KW-0812">Transmembrane</keyword>
<dbReference type="EMBL" id="MFQK01000048">
    <property type="protein sequence ID" value="OGH80436.1"/>
    <property type="molecule type" value="Genomic_DNA"/>
</dbReference>
<feature type="transmembrane region" description="Helical" evidence="1">
    <location>
        <begin position="64"/>
        <end position="87"/>
    </location>
</feature>
<accession>A0A1F6N916</accession>
<dbReference type="Proteomes" id="UP000178726">
    <property type="component" value="Unassembled WGS sequence"/>
</dbReference>
<evidence type="ECO:0000313" key="3">
    <source>
        <dbReference type="Proteomes" id="UP000178726"/>
    </source>
</evidence>
<sequence>MSKKLISIIMGALIGLVIGLILTNLGRHEYDPSYLKDFFGLPGFIASIPLFPFAFAGWEVNQLHAILYVSGNMLGYAMFGYIIFLLIGERKNKN</sequence>
<evidence type="ECO:0000256" key="1">
    <source>
        <dbReference type="SAM" id="Phobius"/>
    </source>
</evidence>
<proteinExistence type="predicted"/>
<comment type="caution">
    <text evidence="2">The sequence shown here is derived from an EMBL/GenBank/DDBJ whole genome shotgun (WGS) entry which is preliminary data.</text>
</comment>
<name>A0A1F6N916_9BACT</name>
<feature type="transmembrane region" description="Helical" evidence="1">
    <location>
        <begin position="38"/>
        <end position="58"/>
    </location>
</feature>
<protein>
    <submittedName>
        <fullName evidence="2">Uncharacterized protein</fullName>
    </submittedName>
</protein>